<reference evidence="3 4" key="1">
    <citation type="submission" date="2016-07" db="EMBL/GenBank/DDBJ databases">
        <title>Pervasive Adenine N6-methylation of Active Genes in Fungi.</title>
        <authorList>
            <consortium name="DOE Joint Genome Institute"/>
            <person name="Mondo S.J."/>
            <person name="Dannebaum R.O."/>
            <person name="Kuo R.C."/>
            <person name="Labutti K."/>
            <person name="Haridas S."/>
            <person name="Kuo A."/>
            <person name="Salamov A."/>
            <person name="Ahrendt S.R."/>
            <person name="Lipzen A."/>
            <person name="Sullivan W."/>
            <person name="Andreopoulos W.B."/>
            <person name="Clum A."/>
            <person name="Lindquist E."/>
            <person name="Daum C."/>
            <person name="Ramamoorthy G.K."/>
            <person name="Gryganskyi A."/>
            <person name="Culley D."/>
            <person name="Magnuson J.K."/>
            <person name="James T.Y."/>
            <person name="O'Malley M.A."/>
            <person name="Stajich J.E."/>
            <person name="Spatafora J.W."/>
            <person name="Visel A."/>
            <person name="Grigoriev I.V."/>
        </authorList>
    </citation>
    <scope>NUCLEOTIDE SEQUENCE [LARGE SCALE GENOMIC DNA]</scope>
    <source>
        <strain evidence="3 4">CBS 931.73</strain>
    </source>
</reference>
<dbReference type="CDD" id="cd01122">
    <property type="entry name" value="Twinkle_C"/>
    <property type="match status" value="1"/>
</dbReference>
<dbReference type="GO" id="GO:0005524">
    <property type="term" value="F:ATP binding"/>
    <property type="evidence" value="ECO:0007669"/>
    <property type="project" value="InterPro"/>
</dbReference>
<dbReference type="CDD" id="cd01029">
    <property type="entry name" value="TOPRIM_primases"/>
    <property type="match status" value="1"/>
</dbReference>
<dbReference type="Proteomes" id="UP000193498">
    <property type="component" value="Unassembled WGS sequence"/>
</dbReference>
<dbReference type="InterPro" id="IPR027032">
    <property type="entry name" value="Twinkle-like"/>
</dbReference>
<proteinExistence type="predicted"/>
<dbReference type="PROSITE" id="PS51199">
    <property type="entry name" value="SF4_HELICASE"/>
    <property type="match status" value="1"/>
</dbReference>
<dbReference type="Pfam" id="PF13481">
    <property type="entry name" value="AAA_25"/>
    <property type="match status" value="1"/>
</dbReference>
<evidence type="ECO:0000313" key="4">
    <source>
        <dbReference type="Proteomes" id="UP000193498"/>
    </source>
</evidence>
<name>A0A1Y1ZE77_9FUNG</name>
<dbReference type="InterPro" id="IPR034154">
    <property type="entry name" value="TOPRIM_DnaG/twinkle"/>
</dbReference>
<keyword evidence="4" id="KW-1185">Reference proteome</keyword>
<evidence type="ECO:0000256" key="1">
    <source>
        <dbReference type="SAM" id="MobiDB-lite"/>
    </source>
</evidence>
<organism evidence="3 4">
    <name type="scientific">Basidiobolus meristosporus CBS 931.73</name>
    <dbReference type="NCBI Taxonomy" id="1314790"/>
    <lineage>
        <taxon>Eukaryota</taxon>
        <taxon>Fungi</taxon>
        <taxon>Fungi incertae sedis</taxon>
        <taxon>Zoopagomycota</taxon>
        <taxon>Entomophthoromycotina</taxon>
        <taxon>Basidiobolomycetes</taxon>
        <taxon>Basidiobolales</taxon>
        <taxon>Basidiobolaceae</taxon>
        <taxon>Basidiobolus</taxon>
    </lineage>
</organism>
<protein>
    <submittedName>
        <fullName evidence="3">p-loop containing nucleoside triphosphate hydrolase protein</fullName>
    </submittedName>
</protein>
<comment type="caution">
    <text evidence="3">The sequence shown here is derived from an EMBL/GenBank/DDBJ whole genome shotgun (WGS) entry which is preliminary data.</text>
</comment>
<dbReference type="EMBL" id="MCFE01000002">
    <property type="protein sequence ID" value="ORY08267.1"/>
    <property type="molecule type" value="Genomic_DNA"/>
</dbReference>
<dbReference type="InterPro" id="IPR027417">
    <property type="entry name" value="P-loop_NTPase"/>
</dbReference>
<dbReference type="AlphaFoldDB" id="A0A1Y1ZE77"/>
<dbReference type="SUPFAM" id="SSF52540">
    <property type="entry name" value="P-loop containing nucleoside triphosphate hydrolases"/>
    <property type="match status" value="1"/>
</dbReference>
<dbReference type="InParanoid" id="A0A1Y1ZE77"/>
<dbReference type="GO" id="GO:0006260">
    <property type="term" value="P:DNA replication"/>
    <property type="evidence" value="ECO:0007669"/>
    <property type="project" value="InterPro"/>
</dbReference>
<dbReference type="GO" id="GO:0043139">
    <property type="term" value="F:5'-3' DNA helicase activity"/>
    <property type="evidence" value="ECO:0007669"/>
    <property type="project" value="InterPro"/>
</dbReference>
<dbReference type="Gene3D" id="3.40.50.300">
    <property type="entry name" value="P-loop containing nucleotide triphosphate hydrolases"/>
    <property type="match status" value="1"/>
</dbReference>
<sequence>MHSSPAVPEKIAKGNVNLVKKHHGSTSKAKTSSVDKSREIREYLLRTYNYAKRSNTPNEVAVKCPKCPRKPYKFNFTAQLKTDTGNFRCTSCLSRGSWEDFKLLTQANSDQAKLLTQETESKQPHIEIQPLSEFPDILKWCTEEKGISPETLEYYGVGVGYYPIGKKTISNQETGFESEENCKLCLSFPRTAYNQVRLTDSGEVEVDYRTVRVKASTWPDSKMSFFDPDRSGAPGLFGFHTIHPESDRIILAGREFDAMAAYQATGIPAISLPHGLYQLPLETLPMLDRFQKIYLWFDDDIQGQDIARRFADKLGIDRCLIVNTLNRGELDGPINASQALVLNKNLEEILKKSKPLGHEQILDFSILRDAVHLEISNPTQVRGVQSKDFPALNSILKGHRPGELTVITGPTGIGKTTFLSQLTLDFCTSGVSTLWGSFEIPNVRLVKKMLCQFANQDLSESPEQFADWANQFEQLPMHYLKYHGSTQVQEVVETMRHAVFAYDVQHVVIDNLQFMTSGQGRSFDKWEIQENAISTFRKFATENNVHVTLVVHPRKDDREFLELNSIFGSGKVTQEADNVIIMQPGVDMIRFLDIKKNRFDGTLGLIPYRFNKNTMKMQQLSENEFEAFKQRHAQVSNGGGRRN</sequence>
<dbReference type="PANTHER" id="PTHR12873:SF0">
    <property type="entry name" value="TWINKLE MTDNA HELICASE"/>
    <property type="match status" value="1"/>
</dbReference>
<evidence type="ECO:0000313" key="3">
    <source>
        <dbReference type="EMBL" id="ORY08267.1"/>
    </source>
</evidence>
<dbReference type="OrthoDB" id="275278at2759"/>
<dbReference type="GO" id="GO:0016787">
    <property type="term" value="F:hydrolase activity"/>
    <property type="evidence" value="ECO:0007669"/>
    <property type="project" value="UniProtKB-KW"/>
</dbReference>
<keyword evidence="3" id="KW-0378">Hydrolase</keyword>
<feature type="region of interest" description="Disordered" evidence="1">
    <location>
        <begin position="1"/>
        <end position="33"/>
    </location>
</feature>
<dbReference type="SUPFAM" id="SSF56731">
    <property type="entry name" value="DNA primase core"/>
    <property type="match status" value="1"/>
</dbReference>
<evidence type="ECO:0000259" key="2">
    <source>
        <dbReference type="PROSITE" id="PS51199"/>
    </source>
</evidence>
<dbReference type="PANTHER" id="PTHR12873">
    <property type="entry name" value="T7-LIKE MITOCHONDRIAL DNA HELICASE"/>
    <property type="match status" value="1"/>
</dbReference>
<gene>
    <name evidence="3" type="ORF">K493DRAFT_309867</name>
</gene>
<dbReference type="InterPro" id="IPR007694">
    <property type="entry name" value="DNA_helicase_DnaB-like_C"/>
</dbReference>
<dbReference type="STRING" id="1314790.A0A1Y1ZE77"/>
<accession>A0A1Y1ZE77</accession>
<feature type="domain" description="SF4 helicase" evidence="2">
    <location>
        <begin position="378"/>
        <end position="624"/>
    </location>
</feature>
<dbReference type="GO" id="GO:0003697">
    <property type="term" value="F:single-stranded DNA binding"/>
    <property type="evidence" value="ECO:0007669"/>
    <property type="project" value="InterPro"/>
</dbReference>
<dbReference type="Gene3D" id="3.40.1360.10">
    <property type="match status" value="1"/>
</dbReference>